<evidence type="ECO:0000259" key="3">
    <source>
        <dbReference type="Pfam" id="PF04696"/>
    </source>
</evidence>
<protein>
    <recommendedName>
        <fullName evidence="3">Pinin/SDK/MemA protein domain-containing protein</fullName>
    </recommendedName>
</protein>
<dbReference type="InterPro" id="IPR006786">
    <property type="entry name" value="Pinin_SDK_MemA"/>
</dbReference>
<gene>
    <name evidence="4" type="ORF">PPENT_87.1.T0400163</name>
</gene>
<dbReference type="OrthoDB" id="293139at2759"/>
<reference evidence="4" key="1">
    <citation type="submission" date="2021-01" db="EMBL/GenBank/DDBJ databases">
        <authorList>
            <consortium name="Genoscope - CEA"/>
            <person name="William W."/>
        </authorList>
    </citation>
    <scope>NUCLEOTIDE SEQUENCE</scope>
</reference>
<comment type="caution">
    <text evidence="4">The sequence shown here is derived from an EMBL/GenBank/DDBJ whole genome shotgun (WGS) entry which is preliminary data.</text>
</comment>
<feature type="coiled-coil region" evidence="1">
    <location>
        <begin position="129"/>
        <end position="160"/>
    </location>
</feature>
<dbReference type="EMBL" id="CAJJDO010000040">
    <property type="protein sequence ID" value="CAD8163982.1"/>
    <property type="molecule type" value="Genomic_DNA"/>
</dbReference>
<feature type="domain" description="Pinin/SDK/MemA protein" evidence="3">
    <location>
        <begin position="81"/>
        <end position="204"/>
    </location>
</feature>
<name>A0A8S1UJP2_9CILI</name>
<proteinExistence type="predicted"/>
<feature type="region of interest" description="Disordered" evidence="2">
    <location>
        <begin position="233"/>
        <end position="260"/>
    </location>
</feature>
<dbReference type="Pfam" id="PF04696">
    <property type="entry name" value="Pinin_SDK_memA"/>
    <property type="match status" value="1"/>
</dbReference>
<sequence>MNVEDLRNELNELHKKQAESLTKRKTIIKEIKNFSFQKQDYKKIKLNDGKEQKVFQINLAGAKEERAEKQKQLDEQVPTISKEKDRRLAKSLLGNHLQKAKQDLIGEKSKLEKQIEINKRLDDKDKLDLQTLKEDQNKKKSQLVNERKQLERDLAADEYKRQVLLLELQIKIMRDFFITKTYPHILWQPAKTNEGMNPLKEYSSEKFNEMEKDLKEKLLRAYTNFSESQYQKLKEQQVQQEHESSQSESEESQDKQKGEGQQYKIQLNKYQKNFVCLFINNLYQNLIFNPQKCPVNLKVFTIFNNQFLHKKNSHMISNLRSQDSVQMSMMQQPFSFQNVYHSFDGNDQRIKINQLQIIQHKFIKCLNNLIRHQNNKKKGNIIVLPNQNNQLYIIFQDDKIFRKIKVQESNDSTFMSFPRNTFPLIQYQPYPQFYANYPQEQFAPMQYQITNPILQSQDRFLVQPKQVQQNQHFRTSDFQFFGSHDDSESIEPQQVEKDSKEHKNSYFKLKNRIKKGKVNDTKNITKNFSKAIITYIIQNKDIGLKIMNYEQFEEFVTILKDKKNQMTNIKQLRDLWVETNEEKSQQFNKAFRIFSEYFLKQQSVSYIYNSRIANTGWHLKYRYNLLRALKEPENFKYIKDI</sequence>
<organism evidence="4 5">
    <name type="scientific">Paramecium pentaurelia</name>
    <dbReference type="NCBI Taxonomy" id="43138"/>
    <lineage>
        <taxon>Eukaryota</taxon>
        <taxon>Sar</taxon>
        <taxon>Alveolata</taxon>
        <taxon>Ciliophora</taxon>
        <taxon>Intramacronucleata</taxon>
        <taxon>Oligohymenophorea</taxon>
        <taxon>Peniculida</taxon>
        <taxon>Parameciidae</taxon>
        <taxon>Paramecium</taxon>
    </lineage>
</organism>
<keyword evidence="5" id="KW-1185">Reference proteome</keyword>
<accession>A0A8S1UJP2</accession>
<evidence type="ECO:0000256" key="2">
    <source>
        <dbReference type="SAM" id="MobiDB-lite"/>
    </source>
</evidence>
<evidence type="ECO:0000256" key="1">
    <source>
        <dbReference type="SAM" id="Coils"/>
    </source>
</evidence>
<dbReference type="Proteomes" id="UP000689195">
    <property type="component" value="Unassembled WGS sequence"/>
</dbReference>
<evidence type="ECO:0000313" key="4">
    <source>
        <dbReference type="EMBL" id="CAD8163982.1"/>
    </source>
</evidence>
<keyword evidence="1" id="KW-0175">Coiled coil</keyword>
<dbReference type="AlphaFoldDB" id="A0A8S1UJP2"/>
<evidence type="ECO:0000313" key="5">
    <source>
        <dbReference type="Proteomes" id="UP000689195"/>
    </source>
</evidence>
<feature type="compositionally biased region" description="Basic and acidic residues" evidence="2">
    <location>
        <begin position="233"/>
        <end position="245"/>
    </location>
</feature>